<sequence>MSSEPLDVTCSHALVNWVNCVSTNKNGRTLVDLRDTLEFNVIAPLILTHFPDKDRDKPGILDIALMRDVNLKLGGIETLQRLFSDHRPLLVRLGPTSENRPTDMKMTTNWEKVSIALNPAHITKVVKNSLRKVLVNYDYRKLPVDVRKLMRVKNSALCRVSDFFTPANRSYAHALQCKVRARVQEIRNENWSALKEEITPTHKAYWHVAKALKSDGYEPVPALRNPDNTLGFEDVEKAEPTALKGNAHTPTLHTTPYAYIGKIIRTGVPQGSTLSPLLYSAYTNDIQRPKTGVQLALFADDTTLFLRSTSFNHIIPRLQTAINELTQLFELWRIEGFQRARKLAIFYMSCLSGMIGRKSKMSLRNKQVPTRVVTSRESLRRGVRRSERITRRRVTRRRHLFVVRESRTLPMHVGAWIVHYVLSPPQRKPQKKVHPSYNCTLTATCLARAAINKSVPHFAHTPHESLLRGDYEENPKCGLTP</sequence>
<dbReference type="AlphaFoldDB" id="A0A4C1Y137"/>
<dbReference type="OrthoDB" id="7487383at2759"/>
<dbReference type="EMBL" id="BGZK01001030">
    <property type="protein sequence ID" value="GBP69093.1"/>
    <property type="molecule type" value="Genomic_DNA"/>
</dbReference>
<proteinExistence type="predicted"/>
<name>A0A4C1Y137_EUMVA</name>
<accession>A0A4C1Y137</accession>
<dbReference type="Proteomes" id="UP000299102">
    <property type="component" value="Unassembled WGS sequence"/>
</dbReference>
<reference evidence="2 3" key="1">
    <citation type="journal article" date="2019" name="Commun. Biol.">
        <title>The bagworm genome reveals a unique fibroin gene that provides high tensile strength.</title>
        <authorList>
            <person name="Kono N."/>
            <person name="Nakamura H."/>
            <person name="Ohtoshi R."/>
            <person name="Tomita M."/>
            <person name="Numata K."/>
            <person name="Arakawa K."/>
        </authorList>
    </citation>
    <scope>NUCLEOTIDE SEQUENCE [LARGE SCALE GENOMIC DNA]</scope>
</reference>
<protein>
    <recommendedName>
        <fullName evidence="1">Reverse transcriptase domain-containing protein</fullName>
    </recommendedName>
</protein>
<evidence type="ECO:0000259" key="1">
    <source>
        <dbReference type="Pfam" id="PF00078"/>
    </source>
</evidence>
<gene>
    <name evidence="2" type="ORF">EVAR_87372_1</name>
</gene>
<dbReference type="Pfam" id="PF00078">
    <property type="entry name" value="RVT_1"/>
    <property type="match status" value="1"/>
</dbReference>
<evidence type="ECO:0000313" key="2">
    <source>
        <dbReference type="EMBL" id="GBP69093.1"/>
    </source>
</evidence>
<feature type="domain" description="Reverse transcriptase" evidence="1">
    <location>
        <begin position="261"/>
        <end position="329"/>
    </location>
</feature>
<dbReference type="InterPro" id="IPR000477">
    <property type="entry name" value="RT_dom"/>
</dbReference>
<keyword evidence="3" id="KW-1185">Reference proteome</keyword>
<evidence type="ECO:0000313" key="3">
    <source>
        <dbReference type="Proteomes" id="UP000299102"/>
    </source>
</evidence>
<comment type="caution">
    <text evidence="2">The sequence shown here is derived from an EMBL/GenBank/DDBJ whole genome shotgun (WGS) entry which is preliminary data.</text>
</comment>
<organism evidence="2 3">
    <name type="scientific">Eumeta variegata</name>
    <name type="common">Bagworm moth</name>
    <name type="synonym">Eumeta japonica</name>
    <dbReference type="NCBI Taxonomy" id="151549"/>
    <lineage>
        <taxon>Eukaryota</taxon>
        <taxon>Metazoa</taxon>
        <taxon>Ecdysozoa</taxon>
        <taxon>Arthropoda</taxon>
        <taxon>Hexapoda</taxon>
        <taxon>Insecta</taxon>
        <taxon>Pterygota</taxon>
        <taxon>Neoptera</taxon>
        <taxon>Endopterygota</taxon>
        <taxon>Lepidoptera</taxon>
        <taxon>Glossata</taxon>
        <taxon>Ditrysia</taxon>
        <taxon>Tineoidea</taxon>
        <taxon>Psychidae</taxon>
        <taxon>Oiketicinae</taxon>
        <taxon>Eumeta</taxon>
    </lineage>
</organism>